<dbReference type="Gene3D" id="3.40.630.30">
    <property type="match status" value="1"/>
</dbReference>
<dbReference type="EMBL" id="CP157940">
    <property type="protein sequence ID" value="XBS53544.1"/>
    <property type="molecule type" value="Genomic_DNA"/>
</dbReference>
<dbReference type="PROSITE" id="PS51186">
    <property type="entry name" value="GNAT"/>
    <property type="match status" value="1"/>
</dbReference>
<protein>
    <recommendedName>
        <fullName evidence="1">N-acetyltransferase domain-containing protein</fullName>
    </recommendedName>
</protein>
<accession>A0AAU7PMF9</accession>
<reference evidence="2" key="1">
    <citation type="submission" date="2024-06" db="EMBL/GenBank/DDBJ databases">
        <title>Lacrimispora cavernae sp. nov., a novel anaerobe isolated from bat guano pile inside a cave.</title>
        <authorList>
            <person name="Miller S.L."/>
            <person name="Lu N."/>
            <person name="King J."/>
            <person name="Sankaranarayanan K."/>
            <person name="Lawson P.A."/>
        </authorList>
    </citation>
    <scope>NUCLEOTIDE SEQUENCE</scope>
    <source>
        <strain evidence="2">BS-2</strain>
    </source>
</reference>
<dbReference type="SUPFAM" id="SSF55729">
    <property type="entry name" value="Acyl-CoA N-acyltransferases (Nat)"/>
    <property type="match status" value="1"/>
</dbReference>
<evidence type="ECO:0000313" key="2">
    <source>
        <dbReference type="EMBL" id="XBS53544.1"/>
    </source>
</evidence>
<name>A0AAU7PMF9_9FIRM</name>
<feature type="domain" description="N-acetyltransferase" evidence="1">
    <location>
        <begin position="4"/>
        <end position="158"/>
    </location>
</feature>
<dbReference type="AlphaFoldDB" id="A0AAU7PMF9"/>
<dbReference type="InterPro" id="IPR016181">
    <property type="entry name" value="Acyl_CoA_acyltransferase"/>
</dbReference>
<organism evidence="2">
    <name type="scientific">Lacrimispora sp. BS-2</name>
    <dbReference type="NCBI Taxonomy" id="3151850"/>
    <lineage>
        <taxon>Bacteria</taxon>
        <taxon>Bacillati</taxon>
        <taxon>Bacillota</taxon>
        <taxon>Clostridia</taxon>
        <taxon>Lachnospirales</taxon>
        <taxon>Lachnospiraceae</taxon>
        <taxon>Lacrimispora</taxon>
    </lineage>
</organism>
<evidence type="ECO:0000259" key="1">
    <source>
        <dbReference type="PROSITE" id="PS51186"/>
    </source>
</evidence>
<proteinExistence type="predicted"/>
<gene>
    <name evidence="2" type="ORF">ABFV83_17285</name>
</gene>
<dbReference type="GO" id="GO:0016747">
    <property type="term" value="F:acyltransferase activity, transferring groups other than amino-acyl groups"/>
    <property type="evidence" value="ECO:0007669"/>
    <property type="project" value="InterPro"/>
</dbReference>
<dbReference type="RefSeq" id="WP_349945607.1">
    <property type="nucleotide sequence ID" value="NZ_CP157940.1"/>
</dbReference>
<sequence>MKDIILRKADKADIEQLVNMRIAYLKEDLGEEVVNGASGLEHKLADFFNKHLNADIDAFIAEYKGEIVSTSFTAYYYRLPHPDFPEGTAGVPINGYTKSKYRKLGLAGSLLKMSAEYAKKKGVELLNMEVTKKGLSVSKEIGFKEIEYTPVQMILKTINE</sequence>
<dbReference type="InterPro" id="IPR000182">
    <property type="entry name" value="GNAT_dom"/>
</dbReference>